<keyword evidence="4" id="KW-1185">Reference proteome</keyword>
<dbReference type="Proteomes" id="UP000289193">
    <property type="component" value="Unassembled WGS sequence"/>
</dbReference>
<dbReference type="EMBL" id="CP031217">
    <property type="protein sequence ID" value="AXH12167.1"/>
    <property type="molecule type" value="Genomic_DNA"/>
</dbReference>
<sequence length="216" mass="26151">MIKILTIALLTVVVYFAYKKFRENQKQDKLHSLKYNLQRLHLKVIKRIEELIKIDGFVEKYYKEIFKHVQNDCINHPEQCDLLRKNPIHQILVRRIPDTEKKIFSKLSQNQIHYSKMTELENIYTHKQIKRLKKYLIANFLSEFKKCVHLKQCKVIDLLNYDIEHFFPDMVLKELKGSIKEMEEKALLLITQHSHQNSNDLTKYLEIFYHGHWIDN</sequence>
<proteinExistence type="predicted"/>
<name>A0AAX2ADR1_9BACT</name>
<dbReference type="EMBL" id="PDKM01000001">
    <property type="protein sequence ID" value="RXK11273.1"/>
    <property type="molecule type" value="Genomic_DNA"/>
</dbReference>
<dbReference type="Proteomes" id="UP000253850">
    <property type="component" value="Chromosome"/>
</dbReference>
<organism evidence="2 4">
    <name type="scientific">Halarcobacter bivalviorum</name>
    <dbReference type="NCBI Taxonomy" id="663364"/>
    <lineage>
        <taxon>Bacteria</taxon>
        <taxon>Pseudomonadati</taxon>
        <taxon>Campylobacterota</taxon>
        <taxon>Epsilonproteobacteria</taxon>
        <taxon>Campylobacterales</taxon>
        <taxon>Arcobacteraceae</taxon>
        <taxon>Halarcobacter</taxon>
    </lineage>
</organism>
<reference evidence="2 4" key="1">
    <citation type="submission" date="2017-10" db="EMBL/GenBank/DDBJ databases">
        <title>Genomics of the genus Arcobacter.</title>
        <authorList>
            <person name="Perez-Cataluna A."/>
            <person name="Figueras M.J."/>
        </authorList>
    </citation>
    <scope>NUCLEOTIDE SEQUENCE [LARGE SCALE GENOMIC DNA]</scope>
    <source>
        <strain evidence="2 4">CECT 7835</strain>
    </source>
</reference>
<evidence type="ECO:0000313" key="2">
    <source>
        <dbReference type="EMBL" id="RXK11273.1"/>
    </source>
</evidence>
<dbReference type="AlphaFoldDB" id="A0AAX2ADR1"/>
<evidence type="ECO:0000313" key="4">
    <source>
        <dbReference type="Proteomes" id="UP000289193"/>
    </source>
</evidence>
<dbReference type="RefSeq" id="WP_114839007.1">
    <property type="nucleotide sequence ID" value="NZ_CP031217.1"/>
</dbReference>
<evidence type="ECO:0000313" key="3">
    <source>
        <dbReference type="Proteomes" id="UP000253850"/>
    </source>
</evidence>
<dbReference type="KEGG" id="hbv:ABIV_1164"/>
<gene>
    <name evidence="1" type="ORF">ABIV_1164</name>
    <name evidence="2" type="ORF">CRV05_02585</name>
</gene>
<reference evidence="1 3" key="2">
    <citation type="submission" date="2018-07" db="EMBL/GenBank/DDBJ databases">
        <title>Complete genome of the Arcobacter bivalviorum type strain LMG 26154.</title>
        <authorList>
            <person name="Miller W.G."/>
            <person name="Yee E."/>
            <person name="Bono J.L."/>
        </authorList>
    </citation>
    <scope>NUCLEOTIDE SEQUENCE [LARGE SCALE GENOMIC DNA]</scope>
    <source>
        <strain evidence="1 3">LMG 26154</strain>
    </source>
</reference>
<protein>
    <submittedName>
        <fullName evidence="2">Uncharacterized protein</fullName>
    </submittedName>
</protein>
<accession>A0AAX2ADR1</accession>
<evidence type="ECO:0000313" key="1">
    <source>
        <dbReference type="EMBL" id="AXH12167.1"/>
    </source>
</evidence>